<comment type="caution">
    <text evidence="2">The sequence shown here is derived from an EMBL/GenBank/DDBJ whole genome shotgun (WGS) entry which is preliminary data.</text>
</comment>
<dbReference type="SUPFAM" id="SSF53807">
    <property type="entry name" value="Helical backbone' metal receptor"/>
    <property type="match status" value="1"/>
</dbReference>
<proteinExistence type="predicted"/>
<evidence type="ECO:0000259" key="1">
    <source>
        <dbReference type="PROSITE" id="PS50983"/>
    </source>
</evidence>
<dbReference type="GO" id="GO:0071281">
    <property type="term" value="P:cellular response to iron ion"/>
    <property type="evidence" value="ECO:0007669"/>
    <property type="project" value="TreeGrafter"/>
</dbReference>
<dbReference type="EMBL" id="QGLF01000004">
    <property type="protein sequence ID" value="PWR20122.1"/>
    <property type="molecule type" value="Genomic_DNA"/>
</dbReference>
<accession>A0A317E0F1</accession>
<dbReference type="PANTHER" id="PTHR30535">
    <property type="entry name" value="VITAMIN B12-BINDING PROTEIN"/>
    <property type="match status" value="1"/>
</dbReference>
<evidence type="ECO:0000313" key="2">
    <source>
        <dbReference type="EMBL" id="PWR20122.1"/>
    </source>
</evidence>
<protein>
    <submittedName>
        <fullName evidence="2">ABC transporter substrate-binding protein</fullName>
    </submittedName>
</protein>
<dbReference type="Pfam" id="PF01497">
    <property type="entry name" value="Peripla_BP_2"/>
    <property type="match status" value="1"/>
</dbReference>
<dbReference type="AlphaFoldDB" id="A0A317E0F1"/>
<gene>
    <name evidence="2" type="ORF">DKG75_16240</name>
</gene>
<dbReference type="Proteomes" id="UP000246077">
    <property type="component" value="Unassembled WGS sequence"/>
</dbReference>
<keyword evidence="3" id="KW-1185">Reference proteome</keyword>
<name>A0A317E0F1_9PROT</name>
<feature type="domain" description="Fe/B12 periplasmic-binding" evidence="1">
    <location>
        <begin position="1"/>
        <end position="248"/>
    </location>
</feature>
<dbReference type="InterPro" id="IPR050902">
    <property type="entry name" value="ABC_Transporter_SBP"/>
</dbReference>
<dbReference type="PANTHER" id="PTHR30535:SF34">
    <property type="entry name" value="MOLYBDATE-BINDING PROTEIN MOLA"/>
    <property type="match status" value="1"/>
</dbReference>
<dbReference type="OrthoDB" id="1632039at2"/>
<dbReference type="InterPro" id="IPR002491">
    <property type="entry name" value="ABC_transptr_periplasmic_BD"/>
</dbReference>
<evidence type="ECO:0000313" key="3">
    <source>
        <dbReference type="Proteomes" id="UP000246077"/>
    </source>
</evidence>
<reference evidence="3" key="1">
    <citation type="submission" date="2018-05" db="EMBL/GenBank/DDBJ databases">
        <title>Zavarzinia sp. HR-AS.</title>
        <authorList>
            <person name="Lee Y."/>
            <person name="Jeon C.O."/>
        </authorList>
    </citation>
    <scope>NUCLEOTIDE SEQUENCE [LARGE SCALE GENOMIC DNA]</scope>
    <source>
        <strain evidence="3">DSM 1231</strain>
    </source>
</reference>
<dbReference type="PROSITE" id="PS50983">
    <property type="entry name" value="FE_B12_PBP"/>
    <property type="match status" value="1"/>
</dbReference>
<dbReference type="Gene3D" id="3.40.50.1980">
    <property type="entry name" value="Nitrogenase molybdenum iron protein domain"/>
    <property type="match status" value="2"/>
</dbReference>
<sequence length="248" mass="26075">MNLCADELVLRLADPGQVASVSYLAADRRISTVADLAAGLPLNHGLAEEVVRHGPDLVIAGKYTTRTTVALLRRFGLPVLDLDVPVTFDAVAEQIREVAAALEQPARGEALIAAITAGLAAVPARARPLRALVLRPNGVTAGRGSLVDTLLVRAGLVNLGAGEELQGYSSLPLERVVGLKPDLLILDSDPYPAPALAYDVLRHPVLQDLPFDLEVIGVPNRLWTCAGPGIVEALGILAGEGYTRLSGR</sequence>
<organism evidence="2 3">
    <name type="scientific">Zavarzinia compransoris</name>
    <dbReference type="NCBI Taxonomy" id="1264899"/>
    <lineage>
        <taxon>Bacteria</taxon>
        <taxon>Pseudomonadati</taxon>
        <taxon>Pseudomonadota</taxon>
        <taxon>Alphaproteobacteria</taxon>
        <taxon>Rhodospirillales</taxon>
        <taxon>Zavarziniaceae</taxon>
        <taxon>Zavarzinia</taxon>
    </lineage>
</organism>